<evidence type="ECO:0000313" key="1">
    <source>
        <dbReference type="EMBL" id="SMF59377.1"/>
    </source>
</evidence>
<dbReference type="Gene3D" id="6.10.250.730">
    <property type="match status" value="1"/>
</dbReference>
<name>A0A1X7FVE5_9HYPH</name>
<dbReference type="InterPro" id="IPR010385">
    <property type="entry name" value="DUF982"/>
</dbReference>
<organism evidence="1 2">
    <name type="scientific">Xaviernesmea oryzae</name>
    <dbReference type="NCBI Taxonomy" id="464029"/>
    <lineage>
        <taxon>Bacteria</taxon>
        <taxon>Pseudomonadati</taxon>
        <taxon>Pseudomonadota</taxon>
        <taxon>Alphaproteobacteria</taxon>
        <taxon>Hyphomicrobiales</taxon>
        <taxon>Rhizobiaceae</taxon>
        <taxon>Rhizobium/Agrobacterium group</taxon>
        <taxon>Xaviernesmea</taxon>
    </lineage>
</organism>
<keyword evidence="2" id="KW-1185">Reference proteome</keyword>
<gene>
    <name evidence="1" type="ORF">SAMN02982989_0934</name>
</gene>
<proteinExistence type="predicted"/>
<sequence>MPSTTRWMPPVKIGNASIIGPLEAHHFMMKRWPHVKGAKFALAHMAILAALDGRQTSQEARASFDRAVKEACLN</sequence>
<dbReference type="AlphaFoldDB" id="A0A1X7FVE5"/>
<dbReference type="Proteomes" id="UP000192903">
    <property type="component" value="Unassembled WGS sequence"/>
</dbReference>
<dbReference type="STRING" id="464029.SAMN02982989_0934"/>
<dbReference type="Pfam" id="PF06169">
    <property type="entry name" value="DUF982"/>
    <property type="match status" value="1"/>
</dbReference>
<dbReference type="EMBL" id="FXAF01000008">
    <property type="protein sequence ID" value="SMF59377.1"/>
    <property type="molecule type" value="Genomic_DNA"/>
</dbReference>
<protein>
    <recommendedName>
        <fullName evidence="3">DUF982 domain-containing protein</fullName>
    </recommendedName>
</protein>
<evidence type="ECO:0000313" key="2">
    <source>
        <dbReference type="Proteomes" id="UP000192903"/>
    </source>
</evidence>
<accession>A0A1X7FVE5</accession>
<reference evidence="2" key="1">
    <citation type="submission" date="2017-04" db="EMBL/GenBank/DDBJ databases">
        <authorList>
            <person name="Varghese N."/>
            <person name="Submissions S."/>
        </authorList>
    </citation>
    <scope>NUCLEOTIDE SEQUENCE [LARGE SCALE GENOMIC DNA]</scope>
    <source>
        <strain evidence="2">B4P</strain>
    </source>
</reference>
<evidence type="ECO:0008006" key="3">
    <source>
        <dbReference type="Google" id="ProtNLM"/>
    </source>
</evidence>